<evidence type="ECO:0000313" key="1">
    <source>
        <dbReference type="EMBL" id="VDK79596.1"/>
    </source>
</evidence>
<protein>
    <submittedName>
        <fullName evidence="3">Peptidase_M41 domain-containing protein</fullName>
    </submittedName>
</protein>
<proteinExistence type="predicted"/>
<reference evidence="1 2" key="2">
    <citation type="submission" date="2018-11" db="EMBL/GenBank/DDBJ databases">
        <authorList>
            <consortium name="Pathogen Informatics"/>
        </authorList>
    </citation>
    <scope>NUCLEOTIDE SEQUENCE [LARGE SCALE GENOMIC DNA]</scope>
</reference>
<dbReference type="Proteomes" id="UP000267096">
    <property type="component" value="Unassembled WGS sequence"/>
</dbReference>
<organism evidence="3">
    <name type="scientific">Anisakis simplex</name>
    <name type="common">Herring worm</name>
    <dbReference type="NCBI Taxonomy" id="6269"/>
    <lineage>
        <taxon>Eukaryota</taxon>
        <taxon>Metazoa</taxon>
        <taxon>Ecdysozoa</taxon>
        <taxon>Nematoda</taxon>
        <taxon>Chromadorea</taxon>
        <taxon>Rhabditida</taxon>
        <taxon>Spirurina</taxon>
        <taxon>Ascaridomorpha</taxon>
        <taxon>Ascaridoidea</taxon>
        <taxon>Anisakidae</taxon>
        <taxon>Anisakis</taxon>
        <taxon>Anisakis simplex complex</taxon>
    </lineage>
</organism>
<keyword evidence="2" id="KW-1185">Reference proteome</keyword>
<dbReference type="AlphaFoldDB" id="A0A0M3KK85"/>
<evidence type="ECO:0000313" key="3">
    <source>
        <dbReference type="WBParaSite" id="ASIM_0002141401-mRNA-1"/>
    </source>
</evidence>
<dbReference type="OrthoDB" id="10544218at2759"/>
<evidence type="ECO:0000313" key="2">
    <source>
        <dbReference type="Proteomes" id="UP000267096"/>
    </source>
</evidence>
<dbReference type="EMBL" id="UYRR01040663">
    <property type="protein sequence ID" value="VDK79596.1"/>
    <property type="molecule type" value="Genomic_DNA"/>
</dbReference>
<reference evidence="3" key="1">
    <citation type="submission" date="2017-02" db="UniProtKB">
        <authorList>
            <consortium name="WormBaseParasite"/>
        </authorList>
    </citation>
    <scope>IDENTIFICATION</scope>
</reference>
<sequence length="120" mass="13317">MAYSVNTVASDRGRNMNLARTMACGASLGAISYRQNFTIDQTFALPNRASLPLQESQEEEVQRLSALLDATYVEARSIVTPLVMKKENISLTDLKRLTHAISEQIRIDQVYSTILQSVPA</sequence>
<name>A0A0M3KK85_ANISI</name>
<accession>A0A0M3KK85</accession>
<dbReference type="WBParaSite" id="ASIM_0002141401-mRNA-1">
    <property type="protein sequence ID" value="ASIM_0002141401-mRNA-1"/>
    <property type="gene ID" value="ASIM_0002141401"/>
</dbReference>
<gene>
    <name evidence="1" type="ORF">ASIM_LOCUS20783</name>
</gene>